<dbReference type="CDD" id="cd00314">
    <property type="entry name" value="plant_peroxidase_like"/>
    <property type="match status" value="1"/>
</dbReference>
<evidence type="ECO:0000256" key="7">
    <source>
        <dbReference type="SAM" id="SignalP"/>
    </source>
</evidence>
<dbReference type="GO" id="GO:0004601">
    <property type="term" value="F:peroxidase activity"/>
    <property type="evidence" value="ECO:0007669"/>
    <property type="project" value="UniProtKB-KW"/>
</dbReference>
<dbReference type="Gene3D" id="1.10.420.10">
    <property type="entry name" value="Peroxidase, domain 2"/>
    <property type="match status" value="1"/>
</dbReference>
<keyword evidence="2" id="KW-0349">Heme</keyword>
<dbReference type="InterPro" id="IPR010255">
    <property type="entry name" value="Haem_peroxidase_sf"/>
</dbReference>
<evidence type="ECO:0000256" key="5">
    <source>
        <dbReference type="ARBA" id="ARBA00023004"/>
    </source>
</evidence>
<evidence type="ECO:0000256" key="6">
    <source>
        <dbReference type="RuleBase" id="RU004241"/>
    </source>
</evidence>
<keyword evidence="4" id="KW-0560">Oxidoreductase</keyword>
<dbReference type="GO" id="GO:0020037">
    <property type="term" value="F:heme binding"/>
    <property type="evidence" value="ECO:0007669"/>
    <property type="project" value="InterPro"/>
</dbReference>
<dbReference type="GO" id="GO:0042744">
    <property type="term" value="P:hydrogen peroxide catabolic process"/>
    <property type="evidence" value="ECO:0007669"/>
    <property type="project" value="TreeGrafter"/>
</dbReference>
<keyword evidence="1" id="KW-0575">Peroxidase</keyword>
<evidence type="ECO:0000313" key="9">
    <source>
        <dbReference type="EnsemblMetazoa" id="CLYHEMP019820.3"/>
    </source>
</evidence>
<dbReference type="Proteomes" id="UP000594262">
    <property type="component" value="Unplaced"/>
</dbReference>
<evidence type="ECO:0000259" key="8">
    <source>
        <dbReference type="PROSITE" id="PS50873"/>
    </source>
</evidence>
<dbReference type="AlphaFoldDB" id="A0A7M6DPC3"/>
<dbReference type="OrthoDB" id="9970727at2759"/>
<evidence type="ECO:0000256" key="3">
    <source>
        <dbReference type="ARBA" id="ARBA00022723"/>
    </source>
</evidence>
<dbReference type="GeneID" id="136811943"/>
<reference evidence="9" key="1">
    <citation type="submission" date="2021-01" db="UniProtKB">
        <authorList>
            <consortium name="EnsemblMetazoa"/>
        </authorList>
    </citation>
    <scope>IDENTIFICATION</scope>
</reference>
<name>A0A7M6DPC3_9CNID</name>
<dbReference type="GO" id="GO:0034599">
    <property type="term" value="P:cellular response to oxidative stress"/>
    <property type="evidence" value="ECO:0007669"/>
    <property type="project" value="InterPro"/>
</dbReference>
<feature type="chain" id="PRO_5029559402" description="Plant heme peroxidase family profile domain-containing protein" evidence="7">
    <location>
        <begin position="17"/>
        <end position="318"/>
    </location>
</feature>
<dbReference type="InterPro" id="IPR002016">
    <property type="entry name" value="Haem_peroxidase"/>
</dbReference>
<evidence type="ECO:0000256" key="1">
    <source>
        <dbReference type="ARBA" id="ARBA00022559"/>
    </source>
</evidence>
<dbReference type="PANTHER" id="PTHR31356:SF36">
    <property type="entry name" value="L-ASCORBATE PEROXIDASE 3"/>
    <property type="match status" value="1"/>
</dbReference>
<keyword evidence="3" id="KW-0479">Metal-binding</keyword>
<dbReference type="PROSITE" id="PS00436">
    <property type="entry name" value="PEROXIDASE_2"/>
    <property type="match status" value="1"/>
</dbReference>
<dbReference type="GO" id="GO:0046872">
    <property type="term" value="F:metal ion binding"/>
    <property type="evidence" value="ECO:0007669"/>
    <property type="project" value="UniProtKB-KW"/>
</dbReference>
<dbReference type="PROSITE" id="PS50873">
    <property type="entry name" value="PEROXIDASE_4"/>
    <property type="match status" value="1"/>
</dbReference>
<keyword evidence="10" id="KW-1185">Reference proteome</keyword>
<dbReference type="GO" id="GO:0000302">
    <property type="term" value="P:response to reactive oxygen species"/>
    <property type="evidence" value="ECO:0007669"/>
    <property type="project" value="TreeGrafter"/>
</dbReference>
<dbReference type="RefSeq" id="XP_066924653.1">
    <property type="nucleotide sequence ID" value="XM_067068552.1"/>
</dbReference>
<dbReference type="InterPro" id="IPR019794">
    <property type="entry name" value="Peroxidases_AS"/>
</dbReference>
<organism evidence="9 10">
    <name type="scientific">Clytia hemisphaerica</name>
    <dbReference type="NCBI Taxonomy" id="252671"/>
    <lineage>
        <taxon>Eukaryota</taxon>
        <taxon>Metazoa</taxon>
        <taxon>Cnidaria</taxon>
        <taxon>Hydrozoa</taxon>
        <taxon>Hydroidolina</taxon>
        <taxon>Leptothecata</taxon>
        <taxon>Obeliida</taxon>
        <taxon>Clytiidae</taxon>
        <taxon>Clytia</taxon>
    </lineage>
</organism>
<protein>
    <recommendedName>
        <fullName evidence="8">Plant heme peroxidase family profile domain-containing protein</fullName>
    </recommendedName>
</protein>
<dbReference type="InterPro" id="IPR044831">
    <property type="entry name" value="Ccp1-like"/>
</dbReference>
<comment type="similarity">
    <text evidence="6">Belongs to the peroxidase family.</text>
</comment>
<dbReference type="SUPFAM" id="SSF48113">
    <property type="entry name" value="Heme-dependent peroxidases"/>
    <property type="match status" value="1"/>
</dbReference>
<proteinExistence type="inferred from homology"/>
<dbReference type="Pfam" id="PF00141">
    <property type="entry name" value="peroxidase"/>
    <property type="match status" value="1"/>
</dbReference>
<evidence type="ECO:0000256" key="2">
    <source>
        <dbReference type="ARBA" id="ARBA00022617"/>
    </source>
</evidence>
<dbReference type="PANTHER" id="PTHR31356">
    <property type="entry name" value="THYLAKOID LUMENAL 29 KDA PROTEIN, CHLOROPLASTIC-RELATED"/>
    <property type="match status" value="1"/>
</dbReference>
<keyword evidence="5" id="KW-0408">Iron</keyword>
<sequence length="318" mass="35209">MKKTVLLFLLVCRVFGQNVVKKASIETLDNLATQIREKIDGNPRLAAGFVRLSFHDCVGEDRCDGCINYQEPDNAGIPRYTAVLNDLYEPVKNDITRADLYAYAGVVAANYASSRDAVFDMTKFKVGRHDCSESGDETDLDEHFPSNNFQNVEELHAYFNKEFGLSLQESVALMGAHSLGRMETANSGYEGPWVPGTGQDVLNSDYYREVVNVPWFLKTMPTNSAKHQWQRRAPSLGVGNSPGQNRQPDNVLLNTDAALAVNLQLNQDTGAFQDGAECVMCPPNRRPPPGGIPCCDEDTPGREICSQYITDNPGWMCD</sequence>
<feature type="domain" description="Plant heme peroxidase family profile" evidence="8">
    <location>
        <begin position="35"/>
        <end position="181"/>
    </location>
</feature>
<evidence type="ECO:0000256" key="4">
    <source>
        <dbReference type="ARBA" id="ARBA00023002"/>
    </source>
</evidence>
<accession>A0A7M6DPC3</accession>
<dbReference type="EnsemblMetazoa" id="CLYHEMT019820.3">
    <property type="protein sequence ID" value="CLYHEMP019820.3"/>
    <property type="gene ID" value="CLYHEMG019820"/>
</dbReference>
<dbReference type="PRINTS" id="PR00458">
    <property type="entry name" value="PEROXIDASE"/>
</dbReference>
<feature type="signal peptide" evidence="7">
    <location>
        <begin position="1"/>
        <end position="16"/>
    </location>
</feature>
<evidence type="ECO:0000313" key="10">
    <source>
        <dbReference type="Proteomes" id="UP000594262"/>
    </source>
</evidence>
<keyword evidence="7" id="KW-0732">Signal</keyword>
<dbReference type="Gene3D" id="1.10.520.10">
    <property type="match status" value="1"/>
</dbReference>